<feature type="transmembrane region" description="Helical" evidence="9">
    <location>
        <begin position="277"/>
        <end position="295"/>
    </location>
</feature>
<keyword evidence="2" id="KW-0813">Transport</keyword>
<evidence type="ECO:0000259" key="10">
    <source>
        <dbReference type="PROSITE" id="PS50893"/>
    </source>
</evidence>
<feature type="transmembrane region" description="Helical" evidence="9">
    <location>
        <begin position="205"/>
        <end position="225"/>
    </location>
</feature>
<evidence type="ECO:0000256" key="5">
    <source>
        <dbReference type="ARBA" id="ARBA00022741"/>
    </source>
</evidence>
<evidence type="ECO:0000313" key="12">
    <source>
        <dbReference type="Proteomes" id="UP001606303"/>
    </source>
</evidence>
<dbReference type="InterPro" id="IPR001851">
    <property type="entry name" value="ABC_transp_permease"/>
</dbReference>
<comment type="caution">
    <text evidence="11">The sequence shown here is derived from an EMBL/GenBank/DDBJ whole genome shotgun (WGS) entry which is preliminary data.</text>
</comment>
<dbReference type="InterPro" id="IPR051120">
    <property type="entry name" value="ABC_AA/LPS_Transport"/>
</dbReference>
<dbReference type="InterPro" id="IPR032823">
    <property type="entry name" value="BCA_ABC_TP_C"/>
</dbReference>
<protein>
    <submittedName>
        <fullName evidence="11">ATP-binding cassette domain-containing protein</fullName>
    </submittedName>
</protein>
<evidence type="ECO:0000256" key="1">
    <source>
        <dbReference type="ARBA" id="ARBA00004651"/>
    </source>
</evidence>
<keyword evidence="5" id="KW-0547">Nucleotide-binding</keyword>
<dbReference type="Proteomes" id="UP001606303">
    <property type="component" value="Unassembled WGS sequence"/>
</dbReference>
<feature type="domain" description="ABC transporter" evidence="10">
    <location>
        <begin position="387"/>
        <end position="634"/>
    </location>
</feature>
<feature type="transmembrane region" description="Helical" evidence="9">
    <location>
        <begin position="34"/>
        <end position="52"/>
    </location>
</feature>
<keyword evidence="4 9" id="KW-0812">Transmembrane</keyword>
<keyword evidence="7 9" id="KW-1133">Transmembrane helix</keyword>
<dbReference type="SUPFAM" id="SSF52540">
    <property type="entry name" value="P-loop containing nucleoside triphosphate hydrolases"/>
    <property type="match status" value="1"/>
</dbReference>
<proteinExistence type="predicted"/>
<keyword evidence="8 9" id="KW-0472">Membrane</keyword>
<keyword evidence="3" id="KW-1003">Cell membrane</keyword>
<evidence type="ECO:0000256" key="9">
    <source>
        <dbReference type="SAM" id="Phobius"/>
    </source>
</evidence>
<sequence>MNLQKTALGLLAIAALAAFPLVSGNPYYIHLVETIMIYAIVLFGLDIVVGYTGQVSLGHAGLFGIGAYTAGVLILKLDAPVYATLPAAIAVAAVFGAMLALPALRVTGPYLAMVTLAFGTIIQILINEMTFLTEGPMGITLTKPTLFGHPLDEMEYYWLVMACLVASLIFVHRVLHSQLGRAFEALRGSPVASDCMGVSVYRYKVYAFVISAALAGLAGALYAYSEQYISPNTYNFELTVMFLLAIIMGGRKTRTGAILGAAIIVMLPKLLDDLQVFRIGAVVLAVIVALSVGVAMKRGKMAGQMAAIPVLGTVGLAALSFKLDTMTDWRLSIFGLITLFVVYYLQDGIVGFVRNALNLKPKSERDTTAATAAALTRATTQGEAELLKASHVLMQFGGLKALNDVDLVVKRGTIHGLIGPNGSGKSTMMNVLTGIYQPTAGTVVFAGRTVNGRTSSDIALSGIARTFQNVQLFGEMTALQNVLVGLHHSFKSNLVDVALHLPRYLREDREQRARAHALLDFVGLGELASEEARNLPYGKQRLLEIARALALDPQLLLLDEPAAGLTAPDIKELLEIIRKIRDAGVTVILIEHHMDVVMSLCDRVSVLDFGQKIAEGLPAEVQANEKVIEAYLGGGA</sequence>
<dbReference type="SMART" id="SM00382">
    <property type="entry name" value="AAA"/>
    <property type="match status" value="1"/>
</dbReference>
<dbReference type="GO" id="GO:0005524">
    <property type="term" value="F:ATP binding"/>
    <property type="evidence" value="ECO:0007669"/>
    <property type="project" value="UniProtKB-KW"/>
</dbReference>
<dbReference type="Gene3D" id="3.40.50.300">
    <property type="entry name" value="P-loop containing nucleotide triphosphate hydrolases"/>
    <property type="match status" value="1"/>
</dbReference>
<feature type="transmembrane region" description="Helical" evidence="9">
    <location>
        <begin position="81"/>
        <end position="101"/>
    </location>
</feature>
<evidence type="ECO:0000256" key="4">
    <source>
        <dbReference type="ARBA" id="ARBA00022692"/>
    </source>
</evidence>
<dbReference type="Pfam" id="PF02653">
    <property type="entry name" value="BPD_transp_2"/>
    <property type="match status" value="1"/>
</dbReference>
<name>A0ABW7H007_9BURK</name>
<reference evidence="11 12" key="1">
    <citation type="submission" date="2024-08" db="EMBL/GenBank/DDBJ databases">
        <authorList>
            <person name="Lu H."/>
        </authorList>
    </citation>
    <scope>NUCLEOTIDE SEQUENCE [LARGE SCALE GENOMIC DNA]</scope>
    <source>
        <strain evidence="11 12">BYS87W</strain>
    </source>
</reference>
<feature type="transmembrane region" description="Helical" evidence="9">
    <location>
        <begin position="333"/>
        <end position="353"/>
    </location>
</feature>
<dbReference type="PANTHER" id="PTHR45772">
    <property type="entry name" value="CONSERVED COMPONENT OF ABC TRANSPORTER FOR NATURAL AMINO ACIDS-RELATED"/>
    <property type="match status" value="1"/>
</dbReference>
<dbReference type="InterPro" id="IPR043428">
    <property type="entry name" value="LivM-like"/>
</dbReference>
<dbReference type="Pfam" id="PF00005">
    <property type="entry name" value="ABC_tran"/>
    <property type="match status" value="1"/>
</dbReference>
<dbReference type="CDD" id="cd06581">
    <property type="entry name" value="TM_PBP1_LivM_like"/>
    <property type="match status" value="1"/>
</dbReference>
<evidence type="ECO:0000256" key="8">
    <source>
        <dbReference type="ARBA" id="ARBA00023136"/>
    </source>
</evidence>
<dbReference type="CDD" id="cd03219">
    <property type="entry name" value="ABC_Mj1267_LivG_branched"/>
    <property type="match status" value="1"/>
</dbReference>
<feature type="transmembrane region" description="Helical" evidence="9">
    <location>
        <begin position="108"/>
        <end position="126"/>
    </location>
</feature>
<evidence type="ECO:0000256" key="2">
    <source>
        <dbReference type="ARBA" id="ARBA00022448"/>
    </source>
</evidence>
<comment type="subcellular location">
    <subcellularLocation>
        <location evidence="1">Cell membrane</location>
        <topology evidence="1">Multi-pass membrane protein</topology>
    </subcellularLocation>
</comment>
<evidence type="ECO:0000313" key="11">
    <source>
        <dbReference type="EMBL" id="MFG6467558.1"/>
    </source>
</evidence>
<dbReference type="PROSITE" id="PS50893">
    <property type="entry name" value="ABC_TRANSPORTER_2"/>
    <property type="match status" value="1"/>
</dbReference>
<dbReference type="InterPro" id="IPR027417">
    <property type="entry name" value="P-loop_NTPase"/>
</dbReference>
<dbReference type="Pfam" id="PF12399">
    <property type="entry name" value="BCA_ABC_TP_C"/>
    <property type="match status" value="1"/>
</dbReference>
<dbReference type="PANTHER" id="PTHR45772:SF7">
    <property type="entry name" value="AMINO ACID ABC TRANSPORTER ATP-BINDING PROTEIN"/>
    <property type="match status" value="1"/>
</dbReference>
<evidence type="ECO:0000256" key="6">
    <source>
        <dbReference type="ARBA" id="ARBA00022840"/>
    </source>
</evidence>
<accession>A0ABW7H007</accession>
<keyword evidence="6 11" id="KW-0067">ATP-binding</keyword>
<feature type="transmembrane region" description="Helical" evidence="9">
    <location>
        <begin position="57"/>
        <end position="75"/>
    </location>
</feature>
<evidence type="ECO:0000256" key="7">
    <source>
        <dbReference type="ARBA" id="ARBA00022989"/>
    </source>
</evidence>
<dbReference type="InterPro" id="IPR003593">
    <property type="entry name" value="AAA+_ATPase"/>
</dbReference>
<dbReference type="EMBL" id="JBIGIB010000003">
    <property type="protein sequence ID" value="MFG6467558.1"/>
    <property type="molecule type" value="Genomic_DNA"/>
</dbReference>
<feature type="transmembrane region" description="Helical" evidence="9">
    <location>
        <begin position="156"/>
        <end position="175"/>
    </location>
</feature>
<dbReference type="InterPro" id="IPR003439">
    <property type="entry name" value="ABC_transporter-like_ATP-bd"/>
</dbReference>
<dbReference type="RefSeq" id="WP_394385248.1">
    <property type="nucleotide sequence ID" value="NZ_JBIGIB010000003.1"/>
</dbReference>
<evidence type="ECO:0000256" key="3">
    <source>
        <dbReference type="ARBA" id="ARBA00022475"/>
    </source>
</evidence>
<gene>
    <name evidence="11" type="ORF">ACG01O_13120</name>
</gene>
<keyword evidence="12" id="KW-1185">Reference proteome</keyword>
<organism evidence="11 12">
    <name type="scientific">Pelomonas baiyunensis</name>
    <dbReference type="NCBI Taxonomy" id="3299026"/>
    <lineage>
        <taxon>Bacteria</taxon>
        <taxon>Pseudomonadati</taxon>
        <taxon>Pseudomonadota</taxon>
        <taxon>Betaproteobacteria</taxon>
        <taxon>Burkholderiales</taxon>
        <taxon>Sphaerotilaceae</taxon>
        <taxon>Roseateles</taxon>
    </lineage>
</organism>